<name>A0A941DA73_9MICO</name>
<dbReference type="AlphaFoldDB" id="A0A941DA73"/>
<keyword evidence="2" id="KW-0472">Membrane</keyword>
<feature type="region of interest" description="Disordered" evidence="1">
    <location>
        <begin position="40"/>
        <end position="65"/>
    </location>
</feature>
<gene>
    <name evidence="3" type="ORF">KC207_05240</name>
</gene>
<dbReference type="RefSeq" id="WP_211601843.1">
    <property type="nucleotide sequence ID" value="NZ_JAGSNF010000004.1"/>
</dbReference>
<feature type="compositionally biased region" description="Basic and acidic residues" evidence="1">
    <location>
        <begin position="40"/>
        <end position="57"/>
    </location>
</feature>
<keyword evidence="2" id="KW-1133">Transmembrane helix</keyword>
<accession>A0A941DA73</accession>
<protein>
    <submittedName>
        <fullName evidence="3">Uncharacterized protein</fullName>
    </submittedName>
</protein>
<comment type="caution">
    <text evidence="3">The sequence shown here is derived from an EMBL/GenBank/DDBJ whole genome shotgun (WGS) entry which is preliminary data.</text>
</comment>
<evidence type="ECO:0000313" key="4">
    <source>
        <dbReference type="Proteomes" id="UP000677016"/>
    </source>
</evidence>
<keyword evidence="2" id="KW-0812">Transmembrane</keyword>
<dbReference type="Proteomes" id="UP000677016">
    <property type="component" value="Unassembled WGS sequence"/>
</dbReference>
<proteinExistence type="predicted"/>
<evidence type="ECO:0000256" key="1">
    <source>
        <dbReference type="SAM" id="MobiDB-lite"/>
    </source>
</evidence>
<evidence type="ECO:0000313" key="3">
    <source>
        <dbReference type="EMBL" id="MBR7742692.1"/>
    </source>
</evidence>
<feature type="transmembrane region" description="Helical" evidence="2">
    <location>
        <begin position="6"/>
        <end position="25"/>
    </location>
</feature>
<sequence length="65" mass="7449">MQTLWPYVAGLLPTIVVAAFFYAIIKRIVESDRTERLAQRRLEEDEDRLSRESRNGPEENSGGTP</sequence>
<keyword evidence="4" id="KW-1185">Reference proteome</keyword>
<dbReference type="EMBL" id="JAGSNF010000004">
    <property type="protein sequence ID" value="MBR7742692.1"/>
    <property type="molecule type" value="Genomic_DNA"/>
</dbReference>
<organism evidence="3 4">
    <name type="scientific">Phycicoccus avicenniae</name>
    <dbReference type="NCBI Taxonomy" id="2828860"/>
    <lineage>
        <taxon>Bacteria</taxon>
        <taxon>Bacillati</taxon>
        <taxon>Actinomycetota</taxon>
        <taxon>Actinomycetes</taxon>
        <taxon>Micrococcales</taxon>
        <taxon>Intrasporangiaceae</taxon>
        <taxon>Phycicoccus</taxon>
    </lineage>
</organism>
<reference evidence="3" key="1">
    <citation type="submission" date="2021-04" db="EMBL/GenBank/DDBJ databases">
        <title>Phycicoccus avicenniae sp. nov., a novel endophytic actinomycetes isolated from branch of Avicennia mariana.</title>
        <authorList>
            <person name="Tuo L."/>
        </authorList>
    </citation>
    <scope>NUCLEOTIDE SEQUENCE</scope>
    <source>
        <strain evidence="3">BSK3Z-2</strain>
    </source>
</reference>
<evidence type="ECO:0000256" key="2">
    <source>
        <dbReference type="SAM" id="Phobius"/>
    </source>
</evidence>